<protein>
    <recommendedName>
        <fullName evidence="4">Alkylmercury lyase</fullName>
        <ecNumber evidence="3">4.99.1.2</ecNumber>
    </recommendedName>
    <alternativeName>
        <fullName evidence="9">Organomercurial lyase</fullName>
    </alternativeName>
</protein>
<keyword evidence="6" id="KW-0476">Mercury</keyword>
<evidence type="ECO:0000256" key="3">
    <source>
        <dbReference type="ARBA" id="ARBA00013237"/>
    </source>
</evidence>
<dbReference type="NCBIfam" id="NF009710">
    <property type="entry name" value="PRK13239.1"/>
    <property type="match status" value="1"/>
</dbReference>
<dbReference type="InterPro" id="IPR024259">
    <property type="entry name" value="MerB_HTH_dom"/>
</dbReference>
<feature type="domain" description="Alkylmercury lyase helix-turn-helix" evidence="11">
    <location>
        <begin position="116"/>
        <end position="186"/>
    </location>
</feature>
<evidence type="ECO:0000256" key="10">
    <source>
        <dbReference type="SAM" id="MobiDB-lite"/>
    </source>
</evidence>
<evidence type="ECO:0000313" key="13">
    <source>
        <dbReference type="Proteomes" id="UP000247781"/>
    </source>
</evidence>
<dbReference type="Gene3D" id="3.30.450.410">
    <property type="match status" value="1"/>
</dbReference>
<evidence type="ECO:0000256" key="8">
    <source>
        <dbReference type="ARBA" id="ARBA00025326"/>
    </source>
</evidence>
<proteinExistence type="inferred from homology"/>
<dbReference type="EC" id="4.99.1.2" evidence="3"/>
<organism evidence="12 13">
    <name type="scientific">Mycolicibacterium moriokaense</name>
    <dbReference type="NCBI Taxonomy" id="39691"/>
    <lineage>
        <taxon>Bacteria</taxon>
        <taxon>Bacillati</taxon>
        <taxon>Actinomycetota</taxon>
        <taxon>Actinomycetes</taxon>
        <taxon>Mycobacteriales</taxon>
        <taxon>Mycobacteriaceae</taxon>
        <taxon>Mycolicibacterium</taxon>
    </lineage>
</organism>
<keyword evidence="13" id="KW-1185">Reference proteome</keyword>
<evidence type="ECO:0000259" key="11">
    <source>
        <dbReference type="Pfam" id="PF12324"/>
    </source>
</evidence>
<evidence type="ECO:0000256" key="6">
    <source>
        <dbReference type="ARBA" id="ARBA00022914"/>
    </source>
</evidence>
<comment type="caution">
    <text evidence="12">The sequence shown here is derived from an EMBL/GenBank/DDBJ whole genome shotgun (WGS) entry which is preliminary data.</text>
</comment>
<evidence type="ECO:0000256" key="9">
    <source>
        <dbReference type="ARBA" id="ARBA00031271"/>
    </source>
</evidence>
<dbReference type="GO" id="GO:0046689">
    <property type="term" value="P:response to mercury ion"/>
    <property type="evidence" value="ECO:0007669"/>
    <property type="project" value="UniProtKB-KW"/>
</dbReference>
<evidence type="ECO:0000256" key="4">
    <source>
        <dbReference type="ARBA" id="ARBA00018180"/>
    </source>
</evidence>
<comment type="function">
    <text evidence="8">Cleaves the carbon-mercury bond of organomercurials such as phenylmercuric acetate. One product is Hg(2+), which is subsequently detoxified by the mercuric reductase.</text>
</comment>
<feature type="region of interest" description="Disordered" evidence="10">
    <location>
        <begin position="90"/>
        <end position="112"/>
    </location>
</feature>
<evidence type="ECO:0000313" key="12">
    <source>
        <dbReference type="EMBL" id="PXX06239.1"/>
    </source>
</evidence>
<dbReference type="Proteomes" id="UP000247781">
    <property type="component" value="Unassembled WGS sequence"/>
</dbReference>
<dbReference type="InterPro" id="IPR053717">
    <property type="entry name" value="MerB_lyase_sf"/>
</dbReference>
<dbReference type="AlphaFoldDB" id="A0A318HCW6"/>
<dbReference type="Pfam" id="PF03243">
    <property type="entry name" value="MerB"/>
    <property type="match status" value="1"/>
</dbReference>
<evidence type="ECO:0000256" key="5">
    <source>
        <dbReference type="ARBA" id="ARBA00022466"/>
    </source>
</evidence>
<dbReference type="SUPFAM" id="SSF46785">
    <property type="entry name" value="Winged helix' DNA-binding domain"/>
    <property type="match status" value="1"/>
</dbReference>
<keyword evidence="7 12" id="KW-0456">Lyase</keyword>
<dbReference type="PRINTS" id="PR01699">
    <property type="entry name" value="ORGNOHGLYASE"/>
</dbReference>
<evidence type="ECO:0000256" key="7">
    <source>
        <dbReference type="ARBA" id="ARBA00023239"/>
    </source>
</evidence>
<keyword evidence="5" id="KW-0475">Mercuric resistance</keyword>
<reference evidence="13" key="1">
    <citation type="submission" date="2018-05" db="EMBL/GenBank/DDBJ databases">
        <authorList>
            <person name="Deangelis K."/>
            <person name="Huntemann M."/>
            <person name="Clum A."/>
            <person name="Pillay M."/>
            <person name="Palaniappan K."/>
            <person name="Varghese N."/>
            <person name="Mikhailova N."/>
            <person name="Stamatis D."/>
            <person name="Reddy T."/>
            <person name="Daum C."/>
            <person name="Shapiro N."/>
            <person name="Ivanova N."/>
            <person name="Kyrpides N."/>
            <person name="Woyke T."/>
        </authorList>
    </citation>
    <scope>NUCLEOTIDE SEQUENCE [LARGE SCALE GENOMIC DNA]</scope>
    <source>
        <strain evidence="13">GAS496</strain>
    </source>
</reference>
<dbReference type="SUPFAM" id="SSF160387">
    <property type="entry name" value="NosL/MerB-like"/>
    <property type="match status" value="1"/>
</dbReference>
<comment type="catalytic activity">
    <reaction evidence="1">
        <text>an alkylmercury + H(+) = an alkane + Hg(2+)</text>
        <dbReference type="Rhea" id="RHEA:18777"/>
        <dbReference type="ChEBI" id="CHEBI:15378"/>
        <dbReference type="ChEBI" id="CHEBI:16793"/>
        <dbReference type="ChEBI" id="CHEBI:18310"/>
        <dbReference type="ChEBI" id="CHEBI:83725"/>
        <dbReference type="EC" id="4.99.1.2"/>
    </reaction>
</comment>
<gene>
    <name evidence="12" type="ORF">C8E89_11412</name>
</gene>
<dbReference type="NCBIfam" id="NF033555">
    <property type="entry name" value="lyase_MerB"/>
    <property type="match status" value="1"/>
</dbReference>
<reference evidence="12 13" key="2">
    <citation type="submission" date="2018-06" db="EMBL/GenBank/DDBJ databases">
        <title>Sequencing of bacterial isolates from soil warming experiment in Harvard Forest, Massachusetts, USA.</title>
        <authorList>
            <person name="Deangelis K.PhD."/>
        </authorList>
    </citation>
    <scope>NUCLEOTIDE SEQUENCE [LARGE SCALE GENOMIC DNA]</scope>
    <source>
        <strain evidence="12 13">GAS496</strain>
    </source>
</reference>
<name>A0A318HCW6_9MYCO</name>
<dbReference type="Pfam" id="PF12324">
    <property type="entry name" value="HTH_15"/>
    <property type="match status" value="1"/>
</dbReference>
<dbReference type="InterPro" id="IPR004927">
    <property type="entry name" value="MerB"/>
</dbReference>
<evidence type="ECO:0000256" key="1">
    <source>
        <dbReference type="ARBA" id="ARBA00000165"/>
    </source>
</evidence>
<evidence type="ECO:0000256" key="2">
    <source>
        <dbReference type="ARBA" id="ARBA00009443"/>
    </source>
</evidence>
<comment type="similarity">
    <text evidence="2">Belongs to the MerB family.</text>
</comment>
<dbReference type="GO" id="GO:0018836">
    <property type="term" value="F:alkylmercury lyase activity"/>
    <property type="evidence" value="ECO:0007669"/>
    <property type="project" value="UniProtKB-EC"/>
</dbReference>
<dbReference type="EMBL" id="QJJU01000014">
    <property type="protein sequence ID" value="PXX06239.1"/>
    <property type="molecule type" value="Genomic_DNA"/>
</dbReference>
<dbReference type="RefSeq" id="WP_181428305.1">
    <property type="nucleotide sequence ID" value="NZ_QJJU01000014.1"/>
</dbReference>
<sequence>MRIELLTSPGCPHAAAARETVSDCLTTLGMDVPIVERVGRYPSPTVLVDGIDVMRPEAGTSIGDACRLDLPTPQRVIQALRDRGCLTLPPVADPALDTGTTTPTEEGDPDMSAGRFAATVADTLLGPDRQTGRNLMRTAVRLLAHGKPVTVAELATAAGVDVADITNAPAGRDVEYDDQHRIVGWGLTLIPTPHTYIVNGHHLYTWCAADTLLFPAILGSRAHIESRCPTTDTVIRLTVDPQAGVSDLSPATAVISIPGSQDMDITRVRATTCNPGRYFAAAHAAEDWLAQNPDGMVLPVADADPQLRTISSRLRDLPQTPSC</sequence>
<accession>A0A318HCW6</accession>
<dbReference type="InterPro" id="IPR036390">
    <property type="entry name" value="WH_DNA-bd_sf"/>
</dbReference>